<gene>
    <name evidence="1" type="ORF">Aca07nite_66520</name>
</gene>
<dbReference type="EMBL" id="BOMF01000127">
    <property type="protein sequence ID" value="GID49377.1"/>
    <property type="molecule type" value="Genomic_DNA"/>
</dbReference>
<dbReference type="Gene3D" id="3.40.190.10">
    <property type="entry name" value="Periplasmic binding protein-like II"/>
    <property type="match status" value="2"/>
</dbReference>
<organism evidence="1">
    <name type="scientific">Actinoplanes campanulatus</name>
    <dbReference type="NCBI Taxonomy" id="113559"/>
    <lineage>
        <taxon>Bacteria</taxon>
        <taxon>Bacillati</taxon>
        <taxon>Actinomycetota</taxon>
        <taxon>Actinomycetes</taxon>
        <taxon>Micromonosporales</taxon>
        <taxon>Micromonosporaceae</taxon>
        <taxon>Actinoplanes</taxon>
    </lineage>
</organism>
<dbReference type="InterPro" id="IPR006059">
    <property type="entry name" value="SBP"/>
</dbReference>
<sequence length="433" mass="46412">MAEVNSKPFSLLVAAVFAGGLLTGFAVPRLVASWGDGPGELVIVSGVEDGEGGARQALIDLWNETHPERPARIHLIAGSADVQHDAMVRFAKGEEEVEADILNLDVTAVAEFAEFGYIADWPSRQVPRQLLSTLLEKPRESCFHDGRLWALPFNTDAGVLFAHRDGPGQPTVHTWEQIAARGSNLPGPSGNPAAAYAGQLDDYEGLTVNALEALWAVETEKTGSVADTPLGVSADPAIWSEAVARLYGRNGPGRVVDPASTTYQENETTAAFLEKRIVFMRNWPVAYRTLVETTDQQATVTASSIGMTPLPGPAVLGGQNLAVVAGSAHADDARELIEFLASEPSQRLLMQVGGFAAATSATYDRTEIKATHPYAATVRAAVESSRQRLPTPFYPRFSEEVRVLVAEIKADGKVPPDLEKRLQAAAEGRLSPR</sequence>
<accession>A0ABQ3WT00</accession>
<proteinExistence type="predicted"/>
<reference evidence="1" key="1">
    <citation type="submission" date="2021-01" db="EMBL/GenBank/DDBJ databases">
        <title>Whole genome shotgun sequence of Actinoplanes capillaceus NBRC 16408.</title>
        <authorList>
            <person name="Komaki H."/>
            <person name="Tamura T."/>
        </authorList>
    </citation>
    <scope>NUCLEOTIDE SEQUENCE [LARGE SCALE GENOMIC DNA]</scope>
    <source>
        <strain evidence="1">NBRC 16408</strain>
    </source>
</reference>
<dbReference type="Pfam" id="PF13416">
    <property type="entry name" value="SBP_bac_8"/>
    <property type="match status" value="1"/>
</dbReference>
<evidence type="ECO:0000313" key="1">
    <source>
        <dbReference type="EMBL" id="GID49377.1"/>
    </source>
</evidence>
<comment type="caution">
    <text evidence="1">The sequence shown here is derived from an EMBL/GenBank/DDBJ whole genome shotgun (WGS) entry which is preliminary data.</text>
</comment>
<evidence type="ECO:0008006" key="2">
    <source>
        <dbReference type="Google" id="ProtNLM"/>
    </source>
</evidence>
<protein>
    <recommendedName>
        <fullName evidence="2">Carbohydrate ABC transporter substrate-binding protein, CUT1 family</fullName>
    </recommendedName>
</protein>
<dbReference type="SUPFAM" id="SSF53850">
    <property type="entry name" value="Periplasmic binding protein-like II"/>
    <property type="match status" value="1"/>
</dbReference>
<name>A0ABQ3WT00_9ACTN</name>